<keyword evidence="6" id="KW-0472">Membrane</keyword>
<dbReference type="AlphaFoldDB" id="A0A0M8MS54"/>
<keyword evidence="4 7" id="KW-0418">Kinase</keyword>
<comment type="similarity">
    <text evidence="7">Belongs to the PI3/PI4-kinase family.</text>
</comment>
<name>A0A0M8MS54_9BASI</name>
<keyword evidence="5 7" id="KW-0067">ATP-binding</keyword>
<reference evidence="10 11" key="1">
    <citation type="submission" date="2015-07" db="EMBL/GenBank/DDBJ databases">
        <title>Draft Genome Sequence of Malassezia furfur CBS1878 and Malassezia pachydermatis CBS1879.</title>
        <authorList>
            <person name="Triana S."/>
            <person name="Ohm R."/>
            <person name="Gonzalez A."/>
            <person name="DeCock H."/>
            <person name="Restrepo S."/>
            <person name="Celis A."/>
        </authorList>
    </citation>
    <scope>NUCLEOTIDE SEQUENCE [LARGE SCALE GENOMIC DNA]</scope>
    <source>
        <strain evidence="10 11">CBS 1879</strain>
    </source>
</reference>
<keyword evidence="3 7" id="KW-0547">Nucleotide-binding</keyword>
<evidence type="ECO:0000256" key="2">
    <source>
        <dbReference type="ARBA" id="ARBA00022679"/>
    </source>
</evidence>
<dbReference type="GO" id="GO:0005886">
    <property type="term" value="C:plasma membrane"/>
    <property type="evidence" value="ECO:0007669"/>
    <property type="project" value="UniProtKB-SubCell"/>
</dbReference>
<evidence type="ECO:0000256" key="3">
    <source>
        <dbReference type="ARBA" id="ARBA00022741"/>
    </source>
</evidence>
<dbReference type="GO" id="GO:0007032">
    <property type="term" value="P:endosome organization"/>
    <property type="evidence" value="ECO:0007669"/>
    <property type="project" value="TreeGrafter"/>
</dbReference>
<evidence type="ECO:0000256" key="4">
    <source>
        <dbReference type="ARBA" id="ARBA00022777"/>
    </source>
</evidence>
<keyword evidence="2 7" id="KW-0808">Transferase</keyword>
<dbReference type="GO" id="GO:0046854">
    <property type="term" value="P:phosphatidylinositol phosphate biosynthetic process"/>
    <property type="evidence" value="ECO:0007669"/>
    <property type="project" value="UniProtKB-UniRule"/>
</dbReference>
<protein>
    <recommendedName>
        <fullName evidence="7">Phosphatidylinositol 4-kinase</fullName>
        <ecNumber evidence="7">2.7.1.67</ecNumber>
    </recommendedName>
</protein>
<keyword evidence="1 7" id="KW-1003">Cell membrane</keyword>
<dbReference type="GeneID" id="28728733"/>
<sequence>MLAVSRTDAQESTPLISESHANTRTSDETLVFRHEFGTQDYARRFAPARYLLSVFEPEHDGPSPYGEAYGKIDDTEFASMVGRVQDAISSGVNPRMIAVGTSGSYFVYEQGDHDHIIAGVFKPMDEEPYGNLNLIPNFSYLSEAGASFLDDRLALGMVPKTRLVGLASPSFCYKYADRKQWEKGLKPLPVKVGSLQQFLSGYETASKFFQTHTLPGRPKDLMERVLHEDEEAHRLSRRKPGARLRLAFIAVKRFLLCRYGPGPYGSAEEDRFEAMEPPVRHSRSHEAYPSATMQMPDTFEWTAETTRDLRLELEKLVILDVLMRNTDRGLDNFMIHYNPHPKPGERSITIGAIDNSLAFPHEHPKGLRDYPYGWLFLPADLMGGPFSQETRDLFLPKLTDPIWWTGTMEGLRRIFRQDMHFREKVFRDQMNLIRGQGWNIVQCLQSGTEGPIELCSRPKYMVQSRVQMMMYKDLQMQCVTDFAQGSTTHPAFYSRETESETTVGSAALPRNIYSRRRFHSVDDVRMAKSMPVMDTLLPSSFGMYDAMRSIDVVEKLTIQQHGSQQVRSPLQKAEAPPKMPRRMQSLDLATSAADANQRPIPVLVDELIPVTRHALLTWY</sequence>
<evidence type="ECO:0000313" key="11">
    <source>
        <dbReference type="Proteomes" id="UP000037751"/>
    </source>
</evidence>
<dbReference type="GO" id="GO:0005768">
    <property type="term" value="C:endosome"/>
    <property type="evidence" value="ECO:0007669"/>
    <property type="project" value="UniProtKB-UniRule"/>
</dbReference>
<organism evidence="10 11">
    <name type="scientific">Malassezia pachydermatis</name>
    <dbReference type="NCBI Taxonomy" id="77020"/>
    <lineage>
        <taxon>Eukaryota</taxon>
        <taxon>Fungi</taxon>
        <taxon>Dikarya</taxon>
        <taxon>Basidiomycota</taxon>
        <taxon>Ustilaginomycotina</taxon>
        <taxon>Malasseziomycetes</taxon>
        <taxon>Malasseziales</taxon>
        <taxon>Malasseziaceae</taxon>
        <taxon>Malassezia</taxon>
    </lineage>
</organism>
<gene>
    <name evidence="10" type="ORF">Malapachy_2367</name>
</gene>
<dbReference type="GO" id="GO:0007030">
    <property type="term" value="P:Golgi organization"/>
    <property type="evidence" value="ECO:0007669"/>
    <property type="project" value="TreeGrafter"/>
</dbReference>
<dbReference type="EC" id="2.7.1.67" evidence="7"/>
<feature type="domain" description="PI3K/PI4K catalytic" evidence="9">
    <location>
        <begin position="91"/>
        <end position="463"/>
    </location>
</feature>
<proteinExistence type="inferred from homology"/>
<comment type="subcellular location">
    <subcellularLocation>
        <location evidence="7">Cell membrane</location>
        <topology evidence="7">Peripheral membrane protein</topology>
    </subcellularLocation>
    <subcellularLocation>
        <location evidence="7">Vacuole membrane</location>
        <topology evidence="7">Peripheral membrane protein</topology>
    </subcellularLocation>
</comment>
<dbReference type="Proteomes" id="UP000037751">
    <property type="component" value="Unassembled WGS sequence"/>
</dbReference>
<accession>A0A0M8MS54</accession>
<dbReference type="GO" id="GO:0004430">
    <property type="term" value="F:1-phosphatidylinositol 4-kinase activity"/>
    <property type="evidence" value="ECO:0007669"/>
    <property type="project" value="UniProtKB-UniRule"/>
</dbReference>
<evidence type="ECO:0000259" key="9">
    <source>
        <dbReference type="PROSITE" id="PS50290"/>
    </source>
</evidence>
<comment type="catalytic activity">
    <reaction evidence="7">
        <text>a 1,2-diacyl-sn-glycero-3-phospho-(1D-myo-inositol) + ATP = a 1,2-diacyl-sn-glycero-3-phospho-(1D-myo-inositol 4-phosphate) + ADP + H(+)</text>
        <dbReference type="Rhea" id="RHEA:19877"/>
        <dbReference type="ChEBI" id="CHEBI:15378"/>
        <dbReference type="ChEBI" id="CHEBI:30616"/>
        <dbReference type="ChEBI" id="CHEBI:57880"/>
        <dbReference type="ChEBI" id="CHEBI:58178"/>
        <dbReference type="ChEBI" id="CHEBI:456216"/>
        <dbReference type="EC" id="2.7.1.67"/>
    </reaction>
</comment>
<dbReference type="GO" id="GO:0005802">
    <property type="term" value="C:trans-Golgi network"/>
    <property type="evidence" value="ECO:0007669"/>
    <property type="project" value="TreeGrafter"/>
</dbReference>
<dbReference type="InterPro" id="IPR000403">
    <property type="entry name" value="PI3/4_kinase_cat_dom"/>
</dbReference>
<evidence type="ECO:0000313" key="10">
    <source>
        <dbReference type="EMBL" id="KOS15677.1"/>
    </source>
</evidence>
<dbReference type="GO" id="GO:0000329">
    <property type="term" value="C:fungal-type vacuole membrane"/>
    <property type="evidence" value="ECO:0007669"/>
    <property type="project" value="TreeGrafter"/>
</dbReference>
<keyword evidence="11" id="KW-1185">Reference proteome</keyword>
<comment type="cofactor">
    <cofactor evidence="7">
        <name>Mg(2+)</name>
        <dbReference type="ChEBI" id="CHEBI:18420"/>
    </cofactor>
    <cofactor evidence="7">
        <name>Mn(2+)</name>
        <dbReference type="ChEBI" id="CHEBI:29035"/>
    </cofactor>
</comment>
<dbReference type="Pfam" id="PF00454">
    <property type="entry name" value="PI3_PI4_kinase"/>
    <property type="match status" value="1"/>
</dbReference>
<evidence type="ECO:0000256" key="1">
    <source>
        <dbReference type="ARBA" id="ARBA00022475"/>
    </source>
</evidence>
<dbReference type="RefSeq" id="XP_017993309.1">
    <property type="nucleotide sequence ID" value="XM_018136858.1"/>
</dbReference>
<dbReference type="OrthoDB" id="3349449at2759"/>
<dbReference type="GO" id="GO:0005524">
    <property type="term" value="F:ATP binding"/>
    <property type="evidence" value="ECO:0007669"/>
    <property type="project" value="UniProtKB-UniRule"/>
</dbReference>
<dbReference type="PROSITE" id="PS50290">
    <property type="entry name" value="PI3_4_KINASE_3"/>
    <property type="match status" value="1"/>
</dbReference>
<feature type="region of interest" description="Disordered" evidence="8">
    <location>
        <begin position="1"/>
        <end position="22"/>
    </location>
</feature>
<dbReference type="PANTHER" id="PTHR12865:SF1">
    <property type="entry name" value="PHOSPHATIDYLINOSITOL 4-KINASE TYPE 2"/>
    <property type="match status" value="1"/>
</dbReference>
<feature type="compositionally biased region" description="Polar residues" evidence="8">
    <location>
        <begin position="10"/>
        <end position="22"/>
    </location>
</feature>
<dbReference type="EMBL" id="LGAV01000002">
    <property type="protein sequence ID" value="KOS15677.1"/>
    <property type="molecule type" value="Genomic_DNA"/>
</dbReference>
<evidence type="ECO:0000256" key="7">
    <source>
        <dbReference type="RuleBase" id="RU367084"/>
    </source>
</evidence>
<evidence type="ECO:0000256" key="5">
    <source>
        <dbReference type="ARBA" id="ARBA00022840"/>
    </source>
</evidence>
<evidence type="ECO:0000256" key="8">
    <source>
        <dbReference type="SAM" id="MobiDB-lite"/>
    </source>
</evidence>
<dbReference type="PANTHER" id="PTHR12865">
    <property type="entry name" value="PHOSPHATIDYLINOSITOL 4-KINASE TYPE-II"/>
    <property type="match status" value="1"/>
</dbReference>
<comment type="caution">
    <text evidence="10">The sequence shown here is derived from an EMBL/GenBank/DDBJ whole genome shotgun (WGS) entry which is preliminary data.</text>
</comment>
<dbReference type="InterPro" id="IPR039756">
    <property type="entry name" value="Lsb6/PI4K2"/>
</dbReference>
<evidence type="ECO:0000256" key="6">
    <source>
        <dbReference type="ARBA" id="ARBA00023136"/>
    </source>
</evidence>
<dbReference type="VEuPathDB" id="FungiDB:Malapachy_2367"/>
<dbReference type="STRING" id="77020.A0A0M8MS54"/>